<evidence type="ECO:0000313" key="1">
    <source>
        <dbReference type="EMBL" id="MBU2712008.1"/>
    </source>
</evidence>
<keyword evidence="2" id="KW-1185">Reference proteome</keyword>
<name>A0ABS5ZE44_9GAMM</name>
<accession>A0ABS5ZE44</accession>
<sequence>MFDNAAKHYPAVLEVFSPLCCQLTRNFCHLTDQLTYICSQGVVLWMFYRPGTALLGNWLHEQQPSGYQT</sequence>
<proteinExistence type="predicted"/>
<protein>
    <submittedName>
        <fullName evidence="1">Uncharacterized protein</fullName>
    </submittedName>
</protein>
<dbReference type="EMBL" id="JAGSOY010000029">
    <property type="protein sequence ID" value="MBU2712008.1"/>
    <property type="molecule type" value="Genomic_DNA"/>
</dbReference>
<gene>
    <name evidence="1" type="ORF">KCG35_13135</name>
</gene>
<organism evidence="1 2">
    <name type="scientific">Zooshikella harenae</name>
    <dbReference type="NCBI Taxonomy" id="2827238"/>
    <lineage>
        <taxon>Bacteria</taxon>
        <taxon>Pseudomonadati</taxon>
        <taxon>Pseudomonadota</taxon>
        <taxon>Gammaproteobacteria</taxon>
        <taxon>Oceanospirillales</taxon>
        <taxon>Zooshikellaceae</taxon>
        <taxon>Zooshikella</taxon>
    </lineage>
</organism>
<dbReference type="Proteomes" id="UP000690515">
    <property type="component" value="Unassembled WGS sequence"/>
</dbReference>
<dbReference type="RefSeq" id="WP_215820178.1">
    <property type="nucleotide sequence ID" value="NZ_JAGSOY010000029.1"/>
</dbReference>
<comment type="caution">
    <text evidence="1">The sequence shown here is derived from an EMBL/GenBank/DDBJ whole genome shotgun (WGS) entry which is preliminary data.</text>
</comment>
<reference evidence="1 2" key="1">
    <citation type="submission" date="2021-04" db="EMBL/GenBank/DDBJ databases">
        <authorList>
            <person name="Pira H."/>
            <person name="Risdian C."/>
            <person name="Wink J."/>
        </authorList>
    </citation>
    <scope>NUCLEOTIDE SEQUENCE [LARGE SCALE GENOMIC DNA]</scope>
    <source>
        <strain evidence="1 2">WH53</strain>
    </source>
</reference>
<evidence type="ECO:0000313" key="2">
    <source>
        <dbReference type="Proteomes" id="UP000690515"/>
    </source>
</evidence>